<dbReference type="InterPro" id="IPR036690">
    <property type="entry name" value="Fdx_antiC-bd_sf"/>
</dbReference>
<feature type="domain" description="FDX-ACB" evidence="22">
    <location>
        <begin position="511"/>
        <end position="605"/>
    </location>
</feature>
<dbReference type="InterPro" id="IPR019446">
    <property type="entry name" value="BMT5-like"/>
</dbReference>
<evidence type="ECO:0000256" key="17">
    <source>
        <dbReference type="ARBA" id="ARBA00023136"/>
    </source>
</evidence>
<keyword evidence="13" id="KW-0648">Protein biosynthesis</keyword>
<evidence type="ECO:0000256" key="4">
    <source>
        <dbReference type="ARBA" id="ARBA00007063"/>
    </source>
</evidence>
<evidence type="ECO:0000256" key="7">
    <source>
        <dbReference type="ARBA" id="ARBA00022676"/>
    </source>
</evidence>
<dbReference type="FunFam" id="3.40.50.150:FF:000361">
    <property type="entry name" value="Ferredoxin-fold anticodon-binding domain-containing protein 1 homolog"/>
    <property type="match status" value="1"/>
</dbReference>
<keyword evidence="12" id="KW-0067">ATP-binding</keyword>
<dbReference type="GO" id="GO:0005789">
    <property type="term" value="C:endoplasmic reticulum membrane"/>
    <property type="evidence" value="ECO:0007669"/>
    <property type="project" value="UniProtKB-SubCell"/>
</dbReference>
<keyword evidence="6" id="KW-0436">Ligase</keyword>
<dbReference type="KEGG" id="nss:113420899"/>
<dbReference type="PANTHER" id="PTHR22760">
    <property type="entry name" value="GLYCOSYLTRANSFERASE"/>
    <property type="match status" value="1"/>
</dbReference>
<proteinExistence type="inferred from homology"/>
<comment type="catalytic activity">
    <reaction evidence="19">
        <text>tRNA(Phe) + L-phenylalanine + ATP = L-phenylalanyl-tRNA(Phe) + AMP + diphosphate + H(+)</text>
        <dbReference type="Rhea" id="RHEA:19413"/>
        <dbReference type="Rhea" id="RHEA-COMP:9668"/>
        <dbReference type="Rhea" id="RHEA-COMP:9699"/>
        <dbReference type="ChEBI" id="CHEBI:15378"/>
        <dbReference type="ChEBI" id="CHEBI:30616"/>
        <dbReference type="ChEBI" id="CHEBI:33019"/>
        <dbReference type="ChEBI" id="CHEBI:58095"/>
        <dbReference type="ChEBI" id="CHEBI:78442"/>
        <dbReference type="ChEBI" id="CHEBI:78531"/>
        <dbReference type="ChEBI" id="CHEBI:456215"/>
        <dbReference type="EC" id="6.1.1.20"/>
    </reaction>
</comment>
<evidence type="ECO:0000256" key="6">
    <source>
        <dbReference type="ARBA" id="ARBA00022598"/>
    </source>
</evidence>
<dbReference type="RefSeq" id="XP_026536825.1">
    <property type="nucleotide sequence ID" value="XM_026681040.1"/>
</dbReference>
<dbReference type="InterPro" id="IPR005121">
    <property type="entry name" value="Fdx_antiC-bd"/>
</dbReference>
<dbReference type="UniPathway" id="UPA00378"/>
<feature type="region of interest" description="Disordered" evidence="21">
    <location>
        <begin position="610"/>
        <end position="691"/>
    </location>
</feature>
<dbReference type="Pfam" id="PF03901">
    <property type="entry name" value="Glyco_transf_22"/>
    <property type="match status" value="1"/>
</dbReference>
<keyword evidence="16" id="KW-0496">Mitochondrion</keyword>
<feature type="transmembrane region" description="Helical" evidence="20">
    <location>
        <begin position="943"/>
        <end position="965"/>
    </location>
</feature>
<dbReference type="Pfam" id="PF10354">
    <property type="entry name" value="BMT5-like"/>
    <property type="match status" value="1"/>
</dbReference>
<dbReference type="EC" id="2.4.1.-" evidence="20"/>
<dbReference type="GO" id="GO:0070042">
    <property type="term" value="F:rRNA (uridine-N3-)-methyltransferase activity"/>
    <property type="evidence" value="ECO:0007669"/>
    <property type="project" value="InterPro"/>
</dbReference>
<keyword evidence="23" id="KW-1185">Reference proteome</keyword>
<evidence type="ECO:0000256" key="9">
    <source>
        <dbReference type="ARBA" id="ARBA00022692"/>
    </source>
</evidence>
<accession>A0A6J1V238</accession>
<evidence type="ECO:0000256" key="20">
    <source>
        <dbReference type="RuleBase" id="RU363075"/>
    </source>
</evidence>
<gene>
    <name evidence="24" type="primary">LOC113420899</name>
</gene>
<keyword evidence="9 20" id="KW-0812">Transmembrane</keyword>
<feature type="transmembrane region" description="Helical" evidence="20">
    <location>
        <begin position="891"/>
        <end position="909"/>
    </location>
</feature>
<feature type="transmembrane region" description="Helical" evidence="20">
    <location>
        <begin position="809"/>
        <end position="831"/>
    </location>
</feature>
<comment type="similarity">
    <text evidence="4 20">Belongs to the glycosyltransferase 22 family.</text>
</comment>
<comment type="similarity">
    <text evidence="5">Belongs to the class-II aminoacyl-tRNA synthetase family.</text>
</comment>
<comment type="pathway">
    <text evidence="3">Protein modification; protein glycosylation.</text>
</comment>
<evidence type="ECO:0000256" key="2">
    <source>
        <dbReference type="ARBA" id="ARBA00004477"/>
    </source>
</evidence>
<sequence>MQHQQARFLLVGEGNFSFSVHLYKERGCDTHIIATCYDSEESISEQAFTKSNVQFLRDKGAEVYFSVNCTKLKEYFLPTMRNFDRIYFNFPHCGKKAGIKKNRELLAKFFCSCADVLAEKGDVHVALCKGQGGTPADQPVREWHNSWQVVEMAAEAGFLLSGIEPFDVRDVGGYKCTGYRNQDKFFCIEGALNHIFTRSVPFLYSQPLICKVKLEGEFVSCQIPQMFLDKINRNFLGINSKHPVRTINEKLIDGLSRSFAVQKANSSFPLVFKDPSASPSSDAFWVIPVAKSHPEIKSAASKNDPGTDQDLSWTLGQYYLRPSLLVFLHSIVKQRDFSPRSLLALSGLAFKKCKISVQVPPIFHEALFICALKEGGEDAQLLMEILVGTLNSLLPSSDVKLTFLNQEPESSEQEAFLSSPELFLLNPKHAVTVSCQGFDSGPKEFRVGTISIVRWQPPSVHQNMACISLNLDLLAMCACGISDWRMLWTPDERFGSQFSGGRLGLFQSFSLHPPTYVHDISFWLPEAEMFCEVQFHSIARHVSLDTVASVRLLDRFQRLGTAPATSLCYRLTYQSCDKALGRPQVAAMQKELREELQRCLRVMVREERGGGTIAPAPCPHRGWRRPASRPRTERHEPGRLPTLGMAAKGGRQRPRWGGGDSAAPARQRDEGPAPQPAAEENKAESSGTKAGHVWAPEGSTAFKCLISARFCAALLSNISDCDETFNYWEPMHYLVYGKGFQTWEYSPVYAIRSYAYLWLHALPALFHARVLQTNKVLIFYFLRCLLAFLSCVCELYFYKAVCKKFGLHVSRLMLAFLILSTGMFCSASAFLPSSFCMYCTIVAMTGWYMDRTSLAVLGVAAGAIVGWPFSAALGLPIAFDLLVLKRRWKSFLQWSLVSLLVFLVPMVAIDSYHYGKLVVAPLNIILYNVFTPHGPDLYGTEPWSFYFINGFLNFNVAFILALLALPLTCLMETLLQKFRVQNLGRPYWLTLSPMYIWFLIFFIQPHKEERFLYPIYPLICLCGAVGLSALQKCYHFVFQRYRLEHYTVSSNWLALGTVLVFGLLSFSRSVALFRGGSGQGKEASWGLRPFATASSPWDKSYTNIKEIGGIDSLKKGCKRRGRMKWERELPMLGHETSARKPVLPEGVPLAGLGPAALFLLLGQLCSEQQPPPPPPAACLKPERPLPHRGSFLPQFDLSKCHYLVDLDSPDEAPREPRYAANKEEWITIAYKPFLDSLRSSRLFRAFYVPFLSDQHTNYMNYTILKPRRAKLGRKKSGA</sequence>
<organism evidence="23 24">
    <name type="scientific">Notechis scutatus</name>
    <name type="common">mainland tiger snake</name>
    <dbReference type="NCBI Taxonomy" id="8663"/>
    <lineage>
        <taxon>Eukaryota</taxon>
        <taxon>Metazoa</taxon>
        <taxon>Chordata</taxon>
        <taxon>Craniata</taxon>
        <taxon>Vertebrata</taxon>
        <taxon>Euteleostomi</taxon>
        <taxon>Lepidosauria</taxon>
        <taxon>Squamata</taxon>
        <taxon>Bifurcata</taxon>
        <taxon>Unidentata</taxon>
        <taxon>Episquamata</taxon>
        <taxon>Toxicofera</taxon>
        <taxon>Serpentes</taxon>
        <taxon>Colubroidea</taxon>
        <taxon>Elapidae</taxon>
        <taxon>Hydrophiinae</taxon>
        <taxon>Notechis</taxon>
    </lineage>
</organism>
<feature type="transmembrane region" description="Helical" evidence="20">
    <location>
        <begin position="854"/>
        <end position="879"/>
    </location>
</feature>
<evidence type="ECO:0000256" key="21">
    <source>
        <dbReference type="SAM" id="MobiDB-lite"/>
    </source>
</evidence>
<evidence type="ECO:0000256" key="15">
    <source>
        <dbReference type="ARBA" id="ARBA00022989"/>
    </source>
</evidence>
<dbReference type="GeneID" id="113420899"/>
<keyword evidence="11 20" id="KW-0256">Endoplasmic reticulum</keyword>
<evidence type="ECO:0000256" key="19">
    <source>
        <dbReference type="ARBA" id="ARBA00049255"/>
    </source>
</evidence>
<evidence type="ECO:0000256" key="8">
    <source>
        <dbReference type="ARBA" id="ARBA00022679"/>
    </source>
</evidence>
<dbReference type="SMART" id="SM00896">
    <property type="entry name" value="FDX-ACB"/>
    <property type="match status" value="1"/>
</dbReference>
<keyword evidence="7 20" id="KW-0328">Glycosyltransferase</keyword>
<dbReference type="FunFam" id="3.30.70.380:FF:000002">
    <property type="entry name" value="phenylalanine--tRNA ligase, mitochondrial"/>
    <property type="match status" value="1"/>
</dbReference>
<evidence type="ECO:0000256" key="5">
    <source>
        <dbReference type="ARBA" id="ARBA00008226"/>
    </source>
</evidence>
<evidence type="ECO:0000313" key="23">
    <source>
        <dbReference type="Proteomes" id="UP000504612"/>
    </source>
</evidence>
<feature type="transmembrane region" description="Helical" evidence="20">
    <location>
        <begin position="1051"/>
        <end position="1073"/>
    </location>
</feature>
<keyword evidence="17 20" id="KW-0472">Membrane</keyword>
<dbReference type="GO" id="GO:0006487">
    <property type="term" value="P:protein N-linked glycosylation"/>
    <property type="evidence" value="ECO:0007669"/>
    <property type="project" value="TreeGrafter"/>
</dbReference>
<comment type="subcellular location">
    <subcellularLocation>
        <location evidence="2 20">Endoplasmic reticulum membrane</location>
        <topology evidence="2 20">Multi-pass membrane protein</topology>
    </subcellularLocation>
    <subcellularLocation>
        <location evidence="1">Mitochondrion matrix</location>
    </subcellularLocation>
</comment>
<feature type="transmembrane region" description="Helical" evidence="20">
    <location>
        <begin position="1011"/>
        <end position="1030"/>
    </location>
</feature>
<keyword evidence="10" id="KW-0547">Nucleotide-binding</keyword>
<name>A0A6J1V238_9SAUR</name>
<evidence type="ECO:0000256" key="16">
    <source>
        <dbReference type="ARBA" id="ARBA00023128"/>
    </source>
</evidence>
<dbReference type="GO" id="GO:0005759">
    <property type="term" value="C:mitochondrial matrix"/>
    <property type="evidence" value="ECO:0007669"/>
    <property type="project" value="UniProtKB-SubCell"/>
</dbReference>
<dbReference type="GO" id="GO:0006412">
    <property type="term" value="P:translation"/>
    <property type="evidence" value="ECO:0007669"/>
    <property type="project" value="UniProtKB-KW"/>
</dbReference>
<dbReference type="GO" id="GO:0004826">
    <property type="term" value="F:phenylalanine-tRNA ligase activity"/>
    <property type="evidence" value="ECO:0007669"/>
    <property type="project" value="UniProtKB-EC"/>
</dbReference>
<keyword evidence="8" id="KW-0808">Transferase</keyword>
<dbReference type="Gene3D" id="3.30.930.10">
    <property type="entry name" value="Bira Bifunctional Protein, Domain 2"/>
    <property type="match status" value="1"/>
</dbReference>
<protein>
    <recommendedName>
        <fullName evidence="20">Mannosyltransferase</fullName>
        <ecNumber evidence="20">2.4.1.-</ecNumber>
    </recommendedName>
</protein>
<dbReference type="InterPro" id="IPR005599">
    <property type="entry name" value="GPI_mannosylTrfase"/>
</dbReference>
<evidence type="ECO:0000259" key="22">
    <source>
        <dbReference type="PROSITE" id="PS51447"/>
    </source>
</evidence>
<dbReference type="PROSITE" id="PS51447">
    <property type="entry name" value="FDX_ACB"/>
    <property type="match status" value="1"/>
</dbReference>
<dbReference type="GO" id="GO:0070475">
    <property type="term" value="P:rRNA base methylation"/>
    <property type="evidence" value="ECO:0007669"/>
    <property type="project" value="InterPro"/>
</dbReference>
<feature type="transmembrane region" description="Helical" evidence="20">
    <location>
        <begin position="986"/>
        <end position="1005"/>
    </location>
</feature>
<evidence type="ECO:0000256" key="12">
    <source>
        <dbReference type="ARBA" id="ARBA00022840"/>
    </source>
</evidence>
<keyword evidence="15 20" id="KW-1133">Transmembrane helix</keyword>
<evidence type="ECO:0000256" key="18">
    <source>
        <dbReference type="ARBA" id="ARBA00023146"/>
    </source>
</evidence>
<evidence type="ECO:0000256" key="11">
    <source>
        <dbReference type="ARBA" id="ARBA00022824"/>
    </source>
</evidence>
<dbReference type="Gene3D" id="3.30.70.380">
    <property type="entry name" value="Ferrodoxin-fold anticodon-binding domain"/>
    <property type="match status" value="1"/>
</dbReference>
<dbReference type="Proteomes" id="UP000504612">
    <property type="component" value="Unplaced"/>
</dbReference>
<dbReference type="SUPFAM" id="SSF54991">
    <property type="entry name" value="Anticodon-binding domain of PheRS"/>
    <property type="match status" value="1"/>
</dbReference>
<evidence type="ECO:0000256" key="10">
    <source>
        <dbReference type="ARBA" id="ARBA00022741"/>
    </source>
</evidence>
<evidence type="ECO:0000313" key="24">
    <source>
        <dbReference type="RefSeq" id="XP_026536825.1"/>
    </source>
</evidence>
<feature type="transmembrane region" description="Helical" evidence="20">
    <location>
        <begin position="777"/>
        <end position="797"/>
    </location>
</feature>
<dbReference type="AlphaFoldDB" id="A0A6J1V238"/>
<evidence type="ECO:0000256" key="1">
    <source>
        <dbReference type="ARBA" id="ARBA00004305"/>
    </source>
</evidence>
<dbReference type="PANTHER" id="PTHR22760:SF2">
    <property type="entry name" value="ALPHA-1,2-MANNOSYLTRANSFERASE ALG9"/>
    <property type="match status" value="1"/>
</dbReference>
<evidence type="ECO:0000256" key="3">
    <source>
        <dbReference type="ARBA" id="ARBA00004922"/>
    </source>
</evidence>
<reference evidence="24" key="1">
    <citation type="submission" date="2025-08" db="UniProtKB">
        <authorList>
            <consortium name="RefSeq"/>
        </authorList>
    </citation>
    <scope>IDENTIFICATION</scope>
</reference>
<evidence type="ECO:0000256" key="14">
    <source>
        <dbReference type="ARBA" id="ARBA00022946"/>
    </source>
</evidence>
<evidence type="ECO:0000256" key="13">
    <source>
        <dbReference type="ARBA" id="ARBA00022917"/>
    </source>
</evidence>
<keyword evidence="18" id="KW-0030">Aminoacyl-tRNA synthetase</keyword>
<dbReference type="InterPro" id="IPR045864">
    <property type="entry name" value="aa-tRNA-synth_II/BPL/LPL"/>
</dbReference>
<dbReference type="GO" id="GO:0005524">
    <property type="term" value="F:ATP binding"/>
    <property type="evidence" value="ECO:0007669"/>
    <property type="project" value="UniProtKB-KW"/>
</dbReference>
<dbReference type="GO" id="GO:0000026">
    <property type="term" value="F:alpha-1,2-mannosyltransferase activity"/>
    <property type="evidence" value="ECO:0007669"/>
    <property type="project" value="TreeGrafter"/>
</dbReference>
<dbReference type="Pfam" id="PF03147">
    <property type="entry name" value="FDX-ACB"/>
    <property type="match status" value="1"/>
</dbReference>
<keyword evidence="14" id="KW-0809">Transit peptide</keyword>